<feature type="domain" description="RecJ OB" evidence="8">
    <location>
        <begin position="466"/>
        <end position="559"/>
    </location>
</feature>
<dbReference type="Pfam" id="PF02272">
    <property type="entry name" value="DHHA1"/>
    <property type="match status" value="1"/>
</dbReference>
<dbReference type="InterPro" id="IPR038763">
    <property type="entry name" value="DHH_sf"/>
</dbReference>
<dbReference type="Gene3D" id="3.90.1640.30">
    <property type="match status" value="1"/>
</dbReference>
<dbReference type="PANTHER" id="PTHR30255">
    <property type="entry name" value="SINGLE-STRANDED-DNA-SPECIFIC EXONUCLEASE RECJ"/>
    <property type="match status" value="1"/>
</dbReference>
<dbReference type="EMBL" id="FMYV01000001">
    <property type="protein sequence ID" value="SDC02500.1"/>
    <property type="molecule type" value="Genomic_DNA"/>
</dbReference>
<keyword evidence="10" id="KW-1185">Reference proteome</keyword>
<dbReference type="InterPro" id="IPR041122">
    <property type="entry name" value="RecJ_OB"/>
</dbReference>
<evidence type="ECO:0000313" key="10">
    <source>
        <dbReference type="Proteomes" id="UP000199322"/>
    </source>
</evidence>
<dbReference type="InterPro" id="IPR051673">
    <property type="entry name" value="SSDNA_exonuclease_RecJ"/>
</dbReference>
<evidence type="ECO:0000256" key="5">
    <source>
        <dbReference type="ARBA" id="ARBA00022839"/>
    </source>
</evidence>
<keyword evidence="3" id="KW-0540">Nuclease</keyword>
<proteinExistence type="inferred from homology"/>
<feature type="domain" description="DDH" evidence="6">
    <location>
        <begin position="87"/>
        <end position="236"/>
    </location>
</feature>
<dbReference type="InterPro" id="IPR001667">
    <property type="entry name" value="DDH_dom"/>
</dbReference>
<comment type="similarity">
    <text evidence="1">Belongs to the RecJ family.</text>
</comment>
<evidence type="ECO:0000256" key="3">
    <source>
        <dbReference type="ARBA" id="ARBA00022722"/>
    </source>
</evidence>
<dbReference type="Gene3D" id="3.10.310.30">
    <property type="match status" value="1"/>
</dbReference>
<dbReference type="GO" id="GO:0006281">
    <property type="term" value="P:DNA repair"/>
    <property type="evidence" value="ECO:0007669"/>
    <property type="project" value="InterPro"/>
</dbReference>
<dbReference type="GO" id="GO:0003676">
    <property type="term" value="F:nucleic acid binding"/>
    <property type="evidence" value="ECO:0007669"/>
    <property type="project" value="InterPro"/>
</dbReference>
<dbReference type="InterPro" id="IPR004610">
    <property type="entry name" value="RecJ"/>
</dbReference>
<dbReference type="GO" id="GO:0006310">
    <property type="term" value="P:DNA recombination"/>
    <property type="evidence" value="ECO:0007669"/>
    <property type="project" value="InterPro"/>
</dbReference>
<dbReference type="Pfam" id="PF17768">
    <property type="entry name" value="RecJ_OB"/>
    <property type="match status" value="1"/>
</dbReference>
<evidence type="ECO:0000313" key="9">
    <source>
        <dbReference type="EMBL" id="SDC02500.1"/>
    </source>
</evidence>
<dbReference type="RefSeq" id="WP_091402119.1">
    <property type="nucleotide sequence ID" value="NZ_FMYV01000001.1"/>
</dbReference>
<sequence>MKNIWRVFWDPKDSDYQKNLKIAKNLSDNLGCSEFISKLLVTRGITDVKEAQKFLNPNENQVINPFKLKDMEKGVKVLSEILENKEKIVVFGDYDVDGVTAASTLFLGLKELGFDVDAYIPSRMDEGYSLNNEAIDDLYKQGFKNIITVDCGITSVDEIKYAKELGMKVVVTDHHEQKEILPPADATINPKRKDGDYPFQGLAGVGVAFKFLLALTEYLKSDFDPYTLIDLVAIGTIADIVPLLSENRYFVKRGLEKLKTNPTKGVAALLKQLRIVPSEIKSHVIAYKVAPKINAAGRMADAFTAFKLLTSENSEEIDKNVSALIRLNSKRQSKEKEIYLFALSLIDVNPEYKQDKVIVLHGENWHLGVLGIVASKLSSQFNKPVLMVSDEGDYGKGSARSLQGISLMNIFKKSSEDEIFDEFGGHELAAGFSLSNENIEKLRDSINNSYKEIYGNSIPVNEITIDMEIDKIWPNFFDEIAQLEPYGYKNPEPVFLMKNVRADNLKFFGNAVESFAGKMRNKKDFIMDIIGYGLAPKLKDIRYNNPNSVYIDIVGNFREEYSYNLKHKFLKFYLKDLELKNNESFDKKSENLDTNTLLKDELFKLSKMEVIERNLNAKKIAMFLPSKLKYAAILKKTLDSLKEGKKVVIISSSHLIMKHTYNIMSSYISPNNIFYNKKSRLNGNIINKEKIIMLTVPAFFHNAKLFNSDKFEIIIDEPYYSISHNAIKNVGEYKEFRKYIVYKKNNISVFGTLFHTSLKEFFKRAGFKTLVSNVNVSNYEIIKEKKNLMLVLKEYLKEPKQKIIVLNDKRKQDILSNILKEKFGFINDGIKQFNHTMDFSSKLITRENIKKYPSNILITSYSNNGLPLENHNKNPIFILLDPPKSRLELIDLFSSWNSKKGPLDIVLGYDDKFKTRLLYDYSRVYPSSNILKQTYDFIRDKKIKKENELIDQLFKGDQEFGKVVIDELLDSGLLINNSNELEIIEDFNLKSLHKTVRNKESIIDNALIKETTHFYKNVDTKAFMEMLKNDITNSRNRDG</sequence>
<dbReference type="InterPro" id="IPR003156">
    <property type="entry name" value="DHHA1_dom"/>
</dbReference>
<protein>
    <recommendedName>
        <fullName evidence="2">Single-stranded-DNA-specific exonuclease RecJ</fullName>
    </recommendedName>
</protein>
<keyword evidence="5 9" id="KW-0269">Exonuclease</keyword>
<evidence type="ECO:0000259" key="8">
    <source>
        <dbReference type="Pfam" id="PF17768"/>
    </source>
</evidence>
<dbReference type="PANTHER" id="PTHR30255:SF2">
    <property type="entry name" value="SINGLE-STRANDED-DNA-SPECIFIC EXONUCLEASE RECJ"/>
    <property type="match status" value="1"/>
</dbReference>
<dbReference type="Pfam" id="PF01368">
    <property type="entry name" value="DHH"/>
    <property type="match status" value="1"/>
</dbReference>
<dbReference type="GO" id="GO:0008409">
    <property type="term" value="F:5'-3' exonuclease activity"/>
    <property type="evidence" value="ECO:0007669"/>
    <property type="project" value="InterPro"/>
</dbReference>
<dbReference type="SUPFAM" id="SSF64182">
    <property type="entry name" value="DHH phosphoesterases"/>
    <property type="match status" value="1"/>
</dbReference>
<dbReference type="NCBIfam" id="TIGR00644">
    <property type="entry name" value="recJ"/>
    <property type="match status" value="1"/>
</dbReference>
<name>A0A1G6I7T0_9BACT</name>
<dbReference type="Proteomes" id="UP000199322">
    <property type="component" value="Unassembled WGS sequence"/>
</dbReference>
<evidence type="ECO:0000256" key="4">
    <source>
        <dbReference type="ARBA" id="ARBA00022801"/>
    </source>
</evidence>
<gene>
    <name evidence="9" type="ORF">SAMN04488588_0277</name>
</gene>
<evidence type="ECO:0000259" key="7">
    <source>
        <dbReference type="Pfam" id="PF02272"/>
    </source>
</evidence>
<organism evidence="9 10">
    <name type="scientific">Geotoga petraea</name>
    <dbReference type="NCBI Taxonomy" id="28234"/>
    <lineage>
        <taxon>Bacteria</taxon>
        <taxon>Thermotogati</taxon>
        <taxon>Thermotogota</taxon>
        <taxon>Thermotogae</taxon>
        <taxon>Petrotogales</taxon>
        <taxon>Petrotogaceae</taxon>
        <taxon>Geotoga</taxon>
    </lineage>
</organism>
<evidence type="ECO:0000256" key="1">
    <source>
        <dbReference type="ARBA" id="ARBA00005915"/>
    </source>
</evidence>
<keyword evidence="4" id="KW-0378">Hydrolase</keyword>
<reference evidence="9 10" key="1">
    <citation type="submission" date="2016-10" db="EMBL/GenBank/DDBJ databases">
        <authorList>
            <person name="de Groot N.N."/>
        </authorList>
    </citation>
    <scope>NUCLEOTIDE SEQUENCE [LARGE SCALE GENOMIC DNA]</scope>
    <source>
        <strain evidence="9 10">WG14</strain>
    </source>
</reference>
<evidence type="ECO:0000256" key="2">
    <source>
        <dbReference type="ARBA" id="ARBA00019841"/>
    </source>
</evidence>
<dbReference type="STRING" id="28234.SAMN04488588_0277"/>
<evidence type="ECO:0000259" key="6">
    <source>
        <dbReference type="Pfam" id="PF01368"/>
    </source>
</evidence>
<accession>A0A1G6I7T0</accession>
<feature type="domain" description="DHHA1" evidence="7">
    <location>
        <begin position="355"/>
        <end position="450"/>
    </location>
</feature>
<dbReference type="AlphaFoldDB" id="A0A1G6I7T0"/>